<comment type="caution">
    <text evidence="1">The sequence shown here is derived from an EMBL/GenBank/DDBJ whole genome shotgun (WGS) entry which is preliminary data.</text>
</comment>
<dbReference type="EMBL" id="SMFL01000007">
    <property type="protein sequence ID" value="TDE13250.1"/>
    <property type="molecule type" value="Genomic_DNA"/>
</dbReference>
<dbReference type="PROSITE" id="PS51257">
    <property type="entry name" value="PROKAR_LIPOPROTEIN"/>
    <property type="match status" value="1"/>
</dbReference>
<sequence length="150" mass="16103">MKKILAMASCAIIIFSCSKSKDPTPVADAGTTIAGTYAVSYIRLDSAGIALYEYNLPVTQGPTTLSGQVVARKDSASVVFLSEIIKVTGQTDQQTVIGQVKLKSNGSIYDMLINNIKIGTADGKMINIDDQQTDSQTSIVYRSYLKAQKI</sequence>
<dbReference type="AlphaFoldDB" id="A0A4R5DMI0"/>
<protein>
    <recommendedName>
        <fullName evidence="3">Lipocalin-like domain-containing protein</fullName>
    </recommendedName>
</protein>
<keyword evidence="2" id="KW-1185">Reference proteome</keyword>
<dbReference type="OrthoDB" id="957743at2"/>
<dbReference type="Proteomes" id="UP000294850">
    <property type="component" value="Unassembled WGS sequence"/>
</dbReference>
<accession>A0A4R5DMI0</accession>
<evidence type="ECO:0008006" key="3">
    <source>
        <dbReference type="Google" id="ProtNLM"/>
    </source>
</evidence>
<proteinExistence type="predicted"/>
<evidence type="ECO:0000313" key="2">
    <source>
        <dbReference type="Proteomes" id="UP000294850"/>
    </source>
</evidence>
<evidence type="ECO:0000313" key="1">
    <source>
        <dbReference type="EMBL" id="TDE13250.1"/>
    </source>
</evidence>
<dbReference type="RefSeq" id="WP_131959972.1">
    <property type="nucleotide sequence ID" value="NZ_SMFL01000007.1"/>
</dbReference>
<organism evidence="1 2">
    <name type="scientific">Dyadobacter psychrotolerans</name>
    <dbReference type="NCBI Taxonomy" id="2541721"/>
    <lineage>
        <taxon>Bacteria</taxon>
        <taxon>Pseudomonadati</taxon>
        <taxon>Bacteroidota</taxon>
        <taxon>Cytophagia</taxon>
        <taxon>Cytophagales</taxon>
        <taxon>Spirosomataceae</taxon>
        <taxon>Dyadobacter</taxon>
    </lineage>
</organism>
<gene>
    <name evidence="1" type="ORF">E0F88_19560</name>
</gene>
<reference evidence="1 2" key="1">
    <citation type="submission" date="2019-03" db="EMBL/GenBank/DDBJ databases">
        <title>Dyadobacter AR-3-6 sp. nov., isolated from arctic soil.</title>
        <authorList>
            <person name="Chaudhary D.K."/>
        </authorList>
    </citation>
    <scope>NUCLEOTIDE SEQUENCE [LARGE SCALE GENOMIC DNA]</scope>
    <source>
        <strain evidence="1 2">AR-3-6</strain>
    </source>
</reference>
<name>A0A4R5DMI0_9BACT</name>